<dbReference type="GO" id="GO:0032259">
    <property type="term" value="P:methylation"/>
    <property type="evidence" value="ECO:0007669"/>
    <property type="project" value="UniProtKB-KW"/>
</dbReference>
<evidence type="ECO:0000313" key="5">
    <source>
        <dbReference type="EMBL" id="KAF7547856.1"/>
    </source>
</evidence>
<evidence type="ECO:0000259" key="4">
    <source>
        <dbReference type="Pfam" id="PF13649"/>
    </source>
</evidence>
<reference evidence="5" key="1">
    <citation type="submission" date="2020-03" db="EMBL/GenBank/DDBJ databases">
        <title>Draft Genome Sequence of Cylindrodendrum hubeiense.</title>
        <authorList>
            <person name="Buettner E."/>
            <person name="Kellner H."/>
        </authorList>
    </citation>
    <scope>NUCLEOTIDE SEQUENCE</scope>
    <source>
        <strain evidence="5">IHI 201604</strain>
    </source>
</reference>
<comment type="caution">
    <text evidence="5">The sequence shown here is derived from an EMBL/GenBank/DDBJ whole genome shotgun (WGS) entry which is preliminary data.</text>
</comment>
<comment type="similarity">
    <text evidence="1">Belongs to the methyltransferase superfamily.</text>
</comment>
<organism evidence="5 6">
    <name type="scientific">Cylindrodendrum hubeiense</name>
    <dbReference type="NCBI Taxonomy" id="595255"/>
    <lineage>
        <taxon>Eukaryota</taxon>
        <taxon>Fungi</taxon>
        <taxon>Dikarya</taxon>
        <taxon>Ascomycota</taxon>
        <taxon>Pezizomycotina</taxon>
        <taxon>Sordariomycetes</taxon>
        <taxon>Hypocreomycetidae</taxon>
        <taxon>Hypocreales</taxon>
        <taxon>Nectriaceae</taxon>
        <taxon>Cylindrodendrum</taxon>
    </lineage>
</organism>
<dbReference type="PANTHER" id="PTHR12176:SF84">
    <property type="entry name" value="METHYLTRANSFERASE DOMAIN-CONTAINING PROTEIN"/>
    <property type="match status" value="1"/>
</dbReference>
<sequence length="207" mass="23552">MPADYDKQSYWRDRFTSEKSFEWLLPSADFIRIVEPQLLSLRPEARILHIGIGTSDLQNHFRARGYSNVLNVDYEPLAVDRGRELEKQSFGDVKMRYGVHDATQLDIGQREKFDLVIDKSTVDAISCAGKDPLRRMVAGVRDCLAPGGVWVSLSYSESRFDLEGLPFDVEVLNKTLTPKLKPTDPDVYHWTYLLRPKRDASGMPGSS</sequence>
<dbReference type="OrthoDB" id="411785at2759"/>
<gene>
    <name evidence="5" type="ORF">G7Z17_g7433</name>
</gene>
<name>A0A9P5H923_9HYPO</name>
<protein>
    <recommendedName>
        <fullName evidence="4">Methyltransferase domain-containing protein</fullName>
    </recommendedName>
</protein>
<dbReference type="GO" id="GO:0008168">
    <property type="term" value="F:methyltransferase activity"/>
    <property type="evidence" value="ECO:0007669"/>
    <property type="project" value="UniProtKB-KW"/>
</dbReference>
<proteinExistence type="inferred from homology"/>
<dbReference type="AlphaFoldDB" id="A0A9P5H923"/>
<feature type="domain" description="Methyltransferase" evidence="4">
    <location>
        <begin position="47"/>
        <end position="148"/>
    </location>
</feature>
<evidence type="ECO:0000256" key="3">
    <source>
        <dbReference type="ARBA" id="ARBA00022679"/>
    </source>
</evidence>
<evidence type="ECO:0000256" key="1">
    <source>
        <dbReference type="ARBA" id="ARBA00008361"/>
    </source>
</evidence>
<dbReference type="Pfam" id="PF13649">
    <property type="entry name" value="Methyltransf_25"/>
    <property type="match status" value="1"/>
</dbReference>
<accession>A0A9P5H923</accession>
<dbReference type="InterPro" id="IPR041698">
    <property type="entry name" value="Methyltransf_25"/>
</dbReference>
<keyword evidence="3" id="KW-0808">Transferase</keyword>
<evidence type="ECO:0000313" key="6">
    <source>
        <dbReference type="Proteomes" id="UP000722485"/>
    </source>
</evidence>
<dbReference type="SUPFAM" id="SSF53335">
    <property type="entry name" value="S-adenosyl-L-methionine-dependent methyltransferases"/>
    <property type="match status" value="1"/>
</dbReference>
<keyword evidence="2" id="KW-0489">Methyltransferase</keyword>
<evidence type="ECO:0000256" key="2">
    <source>
        <dbReference type="ARBA" id="ARBA00022603"/>
    </source>
</evidence>
<dbReference type="PANTHER" id="PTHR12176">
    <property type="entry name" value="SAM-DEPENDENT METHYLTRANSFERASE SUPERFAMILY PROTEIN"/>
    <property type="match status" value="1"/>
</dbReference>
<dbReference type="Proteomes" id="UP000722485">
    <property type="component" value="Unassembled WGS sequence"/>
</dbReference>
<dbReference type="CDD" id="cd02440">
    <property type="entry name" value="AdoMet_MTases"/>
    <property type="match status" value="1"/>
</dbReference>
<keyword evidence="6" id="KW-1185">Reference proteome</keyword>
<dbReference type="Gene3D" id="3.40.50.150">
    <property type="entry name" value="Vaccinia Virus protein VP39"/>
    <property type="match status" value="1"/>
</dbReference>
<dbReference type="InterPro" id="IPR029063">
    <property type="entry name" value="SAM-dependent_MTases_sf"/>
</dbReference>
<dbReference type="InterPro" id="IPR051419">
    <property type="entry name" value="Lys/N-term_MeTrsfase_sf"/>
</dbReference>
<dbReference type="EMBL" id="JAANBB010000165">
    <property type="protein sequence ID" value="KAF7547856.1"/>
    <property type="molecule type" value="Genomic_DNA"/>
</dbReference>